<dbReference type="EMBL" id="BGZK01000498">
    <property type="protein sequence ID" value="GBP47241.1"/>
    <property type="molecule type" value="Genomic_DNA"/>
</dbReference>
<dbReference type="Proteomes" id="UP000299102">
    <property type="component" value="Unassembled WGS sequence"/>
</dbReference>
<organism evidence="1 2">
    <name type="scientific">Eumeta variegata</name>
    <name type="common">Bagworm moth</name>
    <name type="synonym">Eumeta japonica</name>
    <dbReference type="NCBI Taxonomy" id="151549"/>
    <lineage>
        <taxon>Eukaryota</taxon>
        <taxon>Metazoa</taxon>
        <taxon>Ecdysozoa</taxon>
        <taxon>Arthropoda</taxon>
        <taxon>Hexapoda</taxon>
        <taxon>Insecta</taxon>
        <taxon>Pterygota</taxon>
        <taxon>Neoptera</taxon>
        <taxon>Endopterygota</taxon>
        <taxon>Lepidoptera</taxon>
        <taxon>Glossata</taxon>
        <taxon>Ditrysia</taxon>
        <taxon>Tineoidea</taxon>
        <taxon>Psychidae</taxon>
        <taxon>Oiketicinae</taxon>
        <taxon>Eumeta</taxon>
    </lineage>
</organism>
<dbReference type="AlphaFoldDB" id="A0A4C1W852"/>
<keyword evidence="2" id="KW-1185">Reference proteome</keyword>
<dbReference type="OrthoDB" id="122438at2759"/>
<comment type="caution">
    <text evidence="1">The sequence shown here is derived from an EMBL/GenBank/DDBJ whole genome shotgun (WGS) entry which is preliminary data.</text>
</comment>
<reference evidence="1 2" key="1">
    <citation type="journal article" date="2019" name="Commun. Biol.">
        <title>The bagworm genome reveals a unique fibroin gene that provides high tensile strength.</title>
        <authorList>
            <person name="Kono N."/>
            <person name="Nakamura H."/>
            <person name="Ohtoshi R."/>
            <person name="Tomita M."/>
            <person name="Numata K."/>
            <person name="Arakawa K."/>
        </authorList>
    </citation>
    <scope>NUCLEOTIDE SEQUENCE [LARGE SCALE GENOMIC DNA]</scope>
</reference>
<protein>
    <submittedName>
        <fullName evidence="1">Uncharacterized protein</fullName>
    </submittedName>
</protein>
<accession>A0A4C1W852</accession>
<proteinExistence type="predicted"/>
<evidence type="ECO:0000313" key="2">
    <source>
        <dbReference type="Proteomes" id="UP000299102"/>
    </source>
</evidence>
<evidence type="ECO:0000313" key="1">
    <source>
        <dbReference type="EMBL" id="GBP47241.1"/>
    </source>
</evidence>
<name>A0A4C1W852_EUMVA</name>
<sequence>MSIITLSNDLRALTLLEITQLNKINQQRRLVDKYERQELHNDLENPVDDENDYCDDDLSLIEDPQLPLKVIKYLRFPFLHNSS</sequence>
<gene>
    <name evidence="1" type="ORF">EVAR_20245_1</name>
</gene>